<organism evidence="8 9">
    <name type="scientific">Saccharolobus islandicus (strain L.S.2.15 / Lassen #1)</name>
    <name type="common">Sulfolobus islandicus</name>
    <dbReference type="NCBI Taxonomy" id="429572"/>
    <lineage>
        <taxon>Archaea</taxon>
        <taxon>Thermoproteota</taxon>
        <taxon>Thermoprotei</taxon>
        <taxon>Sulfolobales</taxon>
        <taxon>Sulfolobaceae</taxon>
        <taxon>Saccharolobus</taxon>
    </lineage>
</organism>
<dbReference type="InterPro" id="IPR045569">
    <property type="entry name" value="Metalloprtase-TldD/E_C"/>
</dbReference>
<name>C3MQC6_SACI2</name>
<evidence type="ECO:0000313" key="8">
    <source>
        <dbReference type="EMBL" id="ACP35589.1"/>
    </source>
</evidence>
<dbReference type="Pfam" id="PF19290">
    <property type="entry name" value="PmbA_TldD_2nd"/>
    <property type="match status" value="1"/>
</dbReference>
<dbReference type="Gene3D" id="3.30.2290.10">
    <property type="entry name" value="PmbA/TldD superfamily"/>
    <property type="match status" value="1"/>
</dbReference>
<feature type="domain" description="Metalloprotease TldD/E C-terminal" evidence="6">
    <location>
        <begin position="213"/>
        <end position="442"/>
    </location>
</feature>
<evidence type="ECO:0000259" key="6">
    <source>
        <dbReference type="Pfam" id="PF19289"/>
    </source>
</evidence>
<dbReference type="InterPro" id="IPR045570">
    <property type="entry name" value="Metalloprtase-TldD/E_cen_dom"/>
</dbReference>
<dbReference type="InterPro" id="IPR035068">
    <property type="entry name" value="TldD/PmbA_N"/>
</dbReference>
<feature type="domain" description="Metalloprotease TldD/E central" evidence="7">
    <location>
        <begin position="102"/>
        <end position="203"/>
    </location>
</feature>
<proteinExistence type="inferred from homology"/>
<dbReference type="InterPro" id="IPR053642">
    <property type="entry name" value="Zinc_metalloprotease_TldD"/>
</dbReference>
<keyword evidence="2" id="KW-0645">Protease</keyword>
<dbReference type="NCBIfam" id="NF040952">
    <property type="entry name" value="Arch_mtprotase_TldD"/>
    <property type="match status" value="1"/>
</dbReference>
<sequence length="445" mass="50172">MMFKYIKRGEELGASFVDIRYEKTASNEFTITDDRKYVTSGNDEGYSIRILYNRNWGFKVSDRIDNSTIEEAVNSAFGDERVNIVYLPSKHDTIKIGKEVNKSKEEMSEDLNKIAKQIANLHPSIRSYNLNYYDETIHKEYYSSEDREIILDENISSLNIYVIAREGDTIVDTAENLTTHMGYVVDVFDINEVLEKLSRRIENQLRGKTPKAGEYPVVLAPEVVGVFLHEAIGHLSEADVAISGILYELRGKKIGEDFLNISDVPSIDNPNSTIVYYDDEGVEGREVKIIEKGVLKEFMTNRYYSAYLGEPPTGNGRTQSYNDFPLPRMRNVYMKPGNNTLSELFEGIKEGYYLGSAIGGETSSDGTFQFAIQEGYRIENGEIKEPVRNIGFSGNTLTTLSMIDMISKDFGMSAGYCEKNGQEVNVSEGGPHVRIKSLKVGGYVR</sequence>
<dbReference type="SUPFAM" id="SSF111283">
    <property type="entry name" value="Putative modulator of DNA gyrase, PmbA/TldD"/>
    <property type="match status" value="1"/>
</dbReference>
<reference evidence="8 9" key="1">
    <citation type="journal article" date="2009" name="Proc. Natl. Acad. Sci. U.S.A.">
        <title>Biogeography of the Sulfolobus islandicus pan-genome.</title>
        <authorList>
            <person name="Reno M.L."/>
            <person name="Held N.L."/>
            <person name="Fields C.J."/>
            <person name="Burke P.V."/>
            <person name="Whitaker R.J."/>
        </authorList>
    </citation>
    <scope>NUCLEOTIDE SEQUENCE [LARGE SCALE GENOMIC DNA]</scope>
    <source>
        <strain evidence="9">L.S.2.15 / Lassen #1</strain>
    </source>
</reference>
<dbReference type="AlphaFoldDB" id="C3MQC6"/>
<feature type="domain" description="Metalloprotease TldD/E N-terminal" evidence="5">
    <location>
        <begin position="17"/>
        <end position="76"/>
    </location>
</feature>
<protein>
    <submittedName>
        <fullName evidence="8">Peptidase U62 modulator of DNA gyrase</fullName>
    </submittedName>
</protein>
<dbReference type="InterPro" id="IPR051463">
    <property type="entry name" value="Peptidase_U62_metallo"/>
</dbReference>
<dbReference type="PANTHER" id="PTHR30624">
    <property type="entry name" value="UNCHARACTERIZED PROTEIN TLDD AND PMBA"/>
    <property type="match status" value="1"/>
</dbReference>
<accession>C3MQC6</accession>
<dbReference type="GO" id="GO:0006508">
    <property type="term" value="P:proteolysis"/>
    <property type="evidence" value="ECO:0007669"/>
    <property type="project" value="UniProtKB-KW"/>
</dbReference>
<dbReference type="PIRSF" id="PIRSF004919">
    <property type="entry name" value="TldD"/>
    <property type="match status" value="1"/>
</dbReference>
<evidence type="ECO:0000256" key="4">
    <source>
        <dbReference type="ARBA" id="ARBA00023049"/>
    </source>
</evidence>
<dbReference type="Proteomes" id="UP000001747">
    <property type="component" value="Chromosome"/>
</dbReference>
<dbReference type="InterPro" id="IPR036059">
    <property type="entry name" value="TldD/PmbA_sf"/>
</dbReference>
<dbReference type="KEGG" id="sis:LS215_1584"/>
<evidence type="ECO:0000256" key="1">
    <source>
        <dbReference type="ARBA" id="ARBA00005836"/>
    </source>
</evidence>
<evidence type="ECO:0000313" key="9">
    <source>
        <dbReference type="Proteomes" id="UP000001747"/>
    </source>
</evidence>
<dbReference type="InterPro" id="IPR025502">
    <property type="entry name" value="TldD"/>
</dbReference>
<dbReference type="Pfam" id="PF19289">
    <property type="entry name" value="PmbA_TldD_3rd"/>
    <property type="match status" value="1"/>
</dbReference>
<dbReference type="RefSeq" id="WP_012713772.1">
    <property type="nucleotide sequence ID" value="NC_012589.1"/>
</dbReference>
<dbReference type="GO" id="GO:0005829">
    <property type="term" value="C:cytosol"/>
    <property type="evidence" value="ECO:0007669"/>
    <property type="project" value="TreeGrafter"/>
</dbReference>
<keyword evidence="4" id="KW-0482">Metalloprotease</keyword>
<dbReference type="PANTHER" id="PTHR30624:SF0">
    <property type="entry name" value="METALLOPROTEASE SLR0863"/>
    <property type="match status" value="1"/>
</dbReference>
<evidence type="ECO:0000256" key="3">
    <source>
        <dbReference type="ARBA" id="ARBA00022801"/>
    </source>
</evidence>
<evidence type="ECO:0000259" key="7">
    <source>
        <dbReference type="Pfam" id="PF19290"/>
    </source>
</evidence>
<evidence type="ECO:0000256" key="2">
    <source>
        <dbReference type="ARBA" id="ARBA00022670"/>
    </source>
</evidence>
<gene>
    <name evidence="8" type="ordered locus">LS215_1584</name>
</gene>
<evidence type="ECO:0000259" key="5">
    <source>
        <dbReference type="Pfam" id="PF01523"/>
    </source>
</evidence>
<dbReference type="HOGENOM" id="CLU_026425_1_2_2"/>
<dbReference type="GO" id="GO:0008237">
    <property type="term" value="F:metallopeptidase activity"/>
    <property type="evidence" value="ECO:0007669"/>
    <property type="project" value="UniProtKB-KW"/>
</dbReference>
<dbReference type="OrthoDB" id="98233at2157"/>
<dbReference type="GeneID" id="7806068"/>
<dbReference type="Pfam" id="PF01523">
    <property type="entry name" value="PmbA_TldD_1st"/>
    <property type="match status" value="1"/>
</dbReference>
<keyword evidence="3" id="KW-0378">Hydrolase</keyword>
<comment type="similarity">
    <text evidence="1">Belongs to the peptidase U62 family.</text>
</comment>
<dbReference type="InterPro" id="IPR002510">
    <property type="entry name" value="Metalloprtase-TldD/E_N"/>
</dbReference>
<dbReference type="EMBL" id="CP001399">
    <property type="protein sequence ID" value="ACP35589.1"/>
    <property type="molecule type" value="Genomic_DNA"/>
</dbReference>